<comment type="catalytic activity">
    <reaction evidence="7">
        <text>L-threonyl-[protein] + ATP = O-phospho-L-threonyl-[protein] + ADP + H(+)</text>
        <dbReference type="Rhea" id="RHEA:46608"/>
        <dbReference type="Rhea" id="RHEA-COMP:11060"/>
        <dbReference type="Rhea" id="RHEA-COMP:11605"/>
        <dbReference type="ChEBI" id="CHEBI:15378"/>
        <dbReference type="ChEBI" id="CHEBI:30013"/>
        <dbReference type="ChEBI" id="CHEBI:30616"/>
        <dbReference type="ChEBI" id="CHEBI:61977"/>
        <dbReference type="ChEBI" id="CHEBI:456216"/>
        <dbReference type="EC" id="2.7.11.1"/>
    </reaction>
</comment>
<evidence type="ECO:0000256" key="8">
    <source>
        <dbReference type="ARBA" id="ARBA00048679"/>
    </source>
</evidence>
<name>A0A1E5V407_9POAL</name>
<proteinExistence type="predicted"/>
<dbReference type="EC" id="2.7.11.1" evidence="1"/>
<keyword evidence="6" id="KW-0067">ATP-binding</keyword>
<keyword evidence="11" id="KW-1185">Reference proteome</keyword>
<keyword evidence="5 10" id="KW-0418">Kinase</keyword>
<dbReference type="STRING" id="888268.A0A1E5V407"/>
<evidence type="ECO:0000259" key="9">
    <source>
        <dbReference type="PROSITE" id="PS50011"/>
    </source>
</evidence>
<dbReference type="InterPro" id="IPR011009">
    <property type="entry name" value="Kinase-like_dom_sf"/>
</dbReference>
<dbReference type="AlphaFoldDB" id="A0A1E5V407"/>
<comment type="catalytic activity">
    <reaction evidence="8">
        <text>L-seryl-[protein] + ATP = O-phospho-L-seryl-[protein] + ADP + H(+)</text>
        <dbReference type="Rhea" id="RHEA:17989"/>
        <dbReference type="Rhea" id="RHEA-COMP:9863"/>
        <dbReference type="Rhea" id="RHEA-COMP:11604"/>
        <dbReference type="ChEBI" id="CHEBI:15378"/>
        <dbReference type="ChEBI" id="CHEBI:29999"/>
        <dbReference type="ChEBI" id="CHEBI:30616"/>
        <dbReference type="ChEBI" id="CHEBI:83421"/>
        <dbReference type="ChEBI" id="CHEBI:456216"/>
        <dbReference type="EC" id="2.7.11.1"/>
    </reaction>
</comment>
<reference evidence="10 11" key="1">
    <citation type="submission" date="2016-09" db="EMBL/GenBank/DDBJ databases">
        <title>The draft genome of Dichanthelium oligosanthes: A C3 panicoid grass species.</title>
        <authorList>
            <person name="Studer A.J."/>
            <person name="Schnable J.C."/>
            <person name="Brutnell T.P."/>
        </authorList>
    </citation>
    <scope>NUCLEOTIDE SEQUENCE [LARGE SCALE GENOMIC DNA]</scope>
    <source>
        <strain evidence="11">cv. Kellogg 1175</strain>
        <tissue evidence="10">Leaf</tissue>
    </source>
</reference>
<keyword evidence="4" id="KW-0547">Nucleotide-binding</keyword>
<protein>
    <recommendedName>
        <fullName evidence="1">non-specific serine/threonine protein kinase</fullName>
        <ecNumber evidence="1">2.7.11.1</ecNumber>
    </recommendedName>
</protein>
<evidence type="ECO:0000256" key="2">
    <source>
        <dbReference type="ARBA" id="ARBA00022527"/>
    </source>
</evidence>
<dbReference type="Proteomes" id="UP000095767">
    <property type="component" value="Unassembled WGS sequence"/>
</dbReference>
<sequence length="222" mass="24622">LVYLHDGSRVKVIRRDLKPSNILLEKDMNPKVCDFGLARIFERDNTKDVTRRVAETGYMAPEYAVLAHISTKSDAFSFGVIVLEIVAGRKNTTSSQGMMAEHLLSHVSRLAQVWESWTRGAVTDIVDPYMNNSCAENGVLKCIHIGLLCVQENPSDRPSMSDVILMLVGRSTTLPAPSRPAFLFSLDNENHVLPGCANELPECSTKCNSSFNKVTITELEPR</sequence>
<evidence type="ECO:0000256" key="7">
    <source>
        <dbReference type="ARBA" id="ARBA00047899"/>
    </source>
</evidence>
<dbReference type="OrthoDB" id="661987at2759"/>
<evidence type="ECO:0000256" key="4">
    <source>
        <dbReference type="ARBA" id="ARBA00022741"/>
    </source>
</evidence>
<dbReference type="PROSITE" id="PS50011">
    <property type="entry name" value="PROTEIN_KINASE_DOM"/>
    <property type="match status" value="1"/>
</dbReference>
<keyword evidence="3" id="KW-0808">Transferase</keyword>
<dbReference type="GO" id="GO:0005524">
    <property type="term" value="F:ATP binding"/>
    <property type="evidence" value="ECO:0007669"/>
    <property type="project" value="UniProtKB-KW"/>
</dbReference>
<comment type="caution">
    <text evidence="10">The sequence shown here is derived from an EMBL/GenBank/DDBJ whole genome shotgun (WGS) entry which is preliminary data.</text>
</comment>
<accession>A0A1E5V407</accession>
<keyword evidence="10" id="KW-0675">Receptor</keyword>
<dbReference type="Gene3D" id="1.10.510.10">
    <property type="entry name" value="Transferase(Phosphotransferase) domain 1"/>
    <property type="match status" value="1"/>
</dbReference>
<keyword evidence="2" id="KW-0723">Serine/threonine-protein kinase</keyword>
<dbReference type="GO" id="GO:0004674">
    <property type="term" value="F:protein serine/threonine kinase activity"/>
    <property type="evidence" value="ECO:0007669"/>
    <property type="project" value="UniProtKB-KW"/>
</dbReference>
<evidence type="ECO:0000313" key="11">
    <source>
        <dbReference type="Proteomes" id="UP000095767"/>
    </source>
</evidence>
<evidence type="ECO:0000256" key="3">
    <source>
        <dbReference type="ARBA" id="ARBA00022679"/>
    </source>
</evidence>
<evidence type="ECO:0000256" key="6">
    <source>
        <dbReference type="ARBA" id="ARBA00022840"/>
    </source>
</evidence>
<dbReference type="SUPFAM" id="SSF56112">
    <property type="entry name" value="Protein kinase-like (PK-like)"/>
    <property type="match status" value="1"/>
</dbReference>
<dbReference type="InterPro" id="IPR000719">
    <property type="entry name" value="Prot_kinase_dom"/>
</dbReference>
<organism evidence="10 11">
    <name type="scientific">Dichanthelium oligosanthes</name>
    <dbReference type="NCBI Taxonomy" id="888268"/>
    <lineage>
        <taxon>Eukaryota</taxon>
        <taxon>Viridiplantae</taxon>
        <taxon>Streptophyta</taxon>
        <taxon>Embryophyta</taxon>
        <taxon>Tracheophyta</taxon>
        <taxon>Spermatophyta</taxon>
        <taxon>Magnoliopsida</taxon>
        <taxon>Liliopsida</taxon>
        <taxon>Poales</taxon>
        <taxon>Poaceae</taxon>
        <taxon>PACMAD clade</taxon>
        <taxon>Panicoideae</taxon>
        <taxon>Panicodae</taxon>
        <taxon>Paniceae</taxon>
        <taxon>Dichantheliinae</taxon>
        <taxon>Dichanthelium</taxon>
    </lineage>
</organism>
<dbReference type="FunFam" id="1.10.510.10:FF:001023">
    <property type="entry name" value="Os07g0541700 protein"/>
    <property type="match status" value="1"/>
</dbReference>
<evidence type="ECO:0000256" key="5">
    <source>
        <dbReference type="ARBA" id="ARBA00022777"/>
    </source>
</evidence>
<dbReference type="PANTHER" id="PTHR27006:SF574">
    <property type="entry name" value="PROTEIN KINASE DOMAIN-CONTAINING PROTEIN"/>
    <property type="match status" value="1"/>
</dbReference>
<gene>
    <name evidence="10" type="ORF">BAE44_0019186</name>
</gene>
<feature type="non-terminal residue" evidence="10">
    <location>
        <position position="1"/>
    </location>
</feature>
<dbReference type="EMBL" id="LWDX02052589">
    <property type="protein sequence ID" value="OEL19797.1"/>
    <property type="molecule type" value="Genomic_DNA"/>
</dbReference>
<evidence type="ECO:0000256" key="1">
    <source>
        <dbReference type="ARBA" id="ARBA00012513"/>
    </source>
</evidence>
<dbReference type="PANTHER" id="PTHR27006">
    <property type="entry name" value="PROMASTIGOTE SURFACE ANTIGEN PROTEIN PSA"/>
    <property type="match status" value="1"/>
</dbReference>
<dbReference type="Pfam" id="PF00069">
    <property type="entry name" value="Pkinase"/>
    <property type="match status" value="1"/>
</dbReference>
<feature type="domain" description="Protein kinase" evidence="9">
    <location>
        <begin position="1"/>
        <end position="174"/>
    </location>
</feature>
<evidence type="ECO:0000313" key="10">
    <source>
        <dbReference type="EMBL" id="OEL19797.1"/>
    </source>
</evidence>